<evidence type="ECO:0000256" key="1">
    <source>
        <dbReference type="ARBA" id="ARBA00001966"/>
    </source>
</evidence>
<dbReference type="Proteomes" id="UP001204142">
    <property type="component" value="Unassembled WGS sequence"/>
</dbReference>
<comment type="cofactor">
    <cofactor evidence="1">
        <name>[4Fe-4S] cluster</name>
        <dbReference type="ChEBI" id="CHEBI:49883"/>
    </cofactor>
</comment>
<evidence type="ECO:0000256" key="3">
    <source>
        <dbReference type="ARBA" id="ARBA00022723"/>
    </source>
</evidence>
<dbReference type="InterPro" id="IPR024521">
    <property type="entry name" value="ArsS-like_C"/>
</dbReference>
<dbReference type="SUPFAM" id="SSF102114">
    <property type="entry name" value="Radical SAM enzymes"/>
    <property type="match status" value="1"/>
</dbReference>
<evidence type="ECO:0000313" key="8">
    <source>
        <dbReference type="EMBL" id="MCQ8895103.1"/>
    </source>
</evidence>
<dbReference type="InterPro" id="IPR026351">
    <property type="entry name" value="rSAM_ArsS-like"/>
</dbReference>
<dbReference type="PANTHER" id="PTHR43728">
    <property type="entry name" value="SLR0304 PROTEIN"/>
    <property type="match status" value="1"/>
</dbReference>
<dbReference type="SFLD" id="SFLDS00029">
    <property type="entry name" value="Radical_SAM"/>
    <property type="match status" value="1"/>
</dbReference>
<comment type="caution">
    <text evidence="8">The sequence shown here is derived from an EMBL/GenBank/DDBJ whole genome shotgun (WGS) entry which is preliminary data.</text>
</comment>
<dbReference type="RefSeq" id="WP_256762776.1">
    <property type="nucleotide sequence ID" value="NZ_JANIGO010000001.1"/>
</dbReference>
<keyword evidence="2" id="KW-0949">S-adenosyl-L-methionine</keyword>
<dbReference type="InterPro" id="IPR058240">
    <property type="entry name" value="rSAM_sf"/>
</dbReference>
<dbReference type="InterPro" id="IPR013785">
    <property type="entry name" value="Aldolase_TIM"/>
</dbReference>
<feature type="domain" description="Arsenosugar biosynthesis radical SAM protein ArsS-like C-terminal" evidence="7">
    <location>
        <begin position="179"/>
        <end position="315"/>
    </location>
</feature>
<dbReference type="Gene3D" id="3.20.20.70">
    <property type="entry name" value="Aldolase class I"/>
    <property type="match status" value="1"/>
</dbReference>
<accession>A0ABT1WE03</accession>
<feature type="domain" description="Radical SAM core" evidence="6">
    <location>
        <begin position="27"/>
        <end position="166"/>
    </location>
</feature>
<keyword evidence="4" id="KW-0408">Iron</keyword>
<proteinExistence type="predicted"/>
<evidence type="ECO:0000256" key="2">
    <source>
        <dbReference type="ARBA" id="ARBA00022691"/>
    </source>
</evidence>
<dbReference type="InterPro" id="IPR007197">
    <property type="entry name" value="rSAM"/>
</dbReference>
<evidence type="ECO:0000259" key="6">
    <source>
        <dbReference type="Pfam" id="PF04055"/>
    </source>
</evidence>
<dbReference type="PANTHER" id="PTHR43728:SF1">
    <property type="entry name" value="FE-S OXIDOREDUCTASE"/>
    <property type="match status" value="1"/>
</dbReference>
<keyword evidence="5" id="KW-0411">Iron-sulfur</keyword>
<evidence type="ECO:0000256" key="4">
    <source>
        <dbReference type="ARBA" id="ARBA00023004"/>
    </source>
</evidence>
<protein>
    <submittedName>
        <fullName evidence="8">Arsenosugar biosynthesis radical SAM protein ArsS</fullName>
    </submittedName>
</protein>
<dbReference type="SFLD" id="SFLDG01067">
    <property type="entry name" value="SPASM/twitch_domain_containing"/>
    <property type="match status" value="1"/>
</dbReference>
<keyword evidence="3" id="KW-0479">Metal-binding</keyword>
<name>A0ABT1WE03_9BURK</name>
<reference evidence="8 9" key="1">
    <citation type="submission" date="2022-07" db="EMBL/GenBank/DDBJ databases">
        <authorList>
            <person name="Xamxidin M."/>
            <person name="Wu M."/>
        </authorList>
    </citation>
    <scope>NUCLEOTIDE SEQUENCE [LARGE SCALE GENOMIC DNA]</scope>
    <source>
        <strain evidence="8 9">NBRC 111650</strain>
    </source>
</reference>
<dbReference type="EMBL" id="JANIGO010000001">
    <property type="protein sequence ID" value="MCQ8895103.1"/>
    <property type="molecule type" value="Genomic_DNA"/>
</dbReference>
<evidence type="ECO:0000259" key="7">
    <source>
        <dbReference type="Pfam" id="PF12345"/>
    </source>
</evidence>
<dbReference type="Pfam" id="PF12345">
    <property type="entry name" value="DUF3641"/>
    <property type="match status" value="1"/>
</dbReference>
<evidence type="ECO:0000313" key="9">
    <source>
        <dbReference type="Proteomes" id="UP001204142"/>
    </source>
</evidence>
<organism evidence="8 9">
    <name type="scientific">Limnobacter humi</name>
    <dbReference type="NCBI Taxonomy" id="1778671"/>
    <lineage>
        <taxon>Bacteria</taxon>
        <taxon>Pseudomonadati</taxon>
        <taxon>Pseudomonadota</taxon>
        <taxon>Betaproteobacteria</taxon>
        <taxon>Burkholderiales</taxon>
        <taxon>Burkholderiaceae</taxon>
        <taxon>Limnobacter</taxon>
    </lineage>
</organism>
<dbReference type="Pfam" id="PF04055">
    <property type="entry name" value="Radical_SAM"/>
    <property type="match status" value="1"/>
</dbReference>
<dbReference type="CDD" id="cd01335">
    <property type="entry name" value="Radical_SAM"/>
    <property type="match status" value="1"/>
</dbReference>
<keyword evidence="9" id="KW-1185">Reference proteome</keyword>
<dbReference type="NCBIfam" id="TIGR04167">
    <property type="entry name" value="rSAM_SeCys"/>
    <property type="match status" value="1"/>
</dbReference>
<evidence type="ECO:0000256" key="5">
    <source>
        <dbReference type="ARBA" id="ARBA00023014"/>
    </source>
</evidence>
<sequence>MHSVVHLLKSTQFPAVKRLNLETLQVNLGYLCNQSCTHCHVDAGPKRTELMQDEQIDQLIALMKQGWVKTLDLTGGAPEMNPRFKRLVSAARRAGVHVVDRCNLTILCEPGYEDLAQFLADHDVEIYASLPCYLEDNVDRQRGKGVFDASIRGLLMLNALGYGKDRSLNLVFNPQGPVLPPPQQSLEADYKRVLFEKFGVVFNRLVTITNMPIARFGSTLVSKGTFDGYLNTLKAAYREDNLAAVMCRSLVSVDYEGVLYDCDFNQQLRWPVRDGQGRALTLAALSQHALNDIEVIVGEHCYGCTAGQGSSCGGALAA</sequence>
<gene>
    <name evidence="8" type="primary">arsS</name>
    <name evidence="8" type="ORF">NQT62_01460</name>
</gene>